<dbReference type="SUPFAM" id="SSF49785">
    <property type="entry name" value="Galactose-binding domain-like"/>
    <property type="match status" value="1"/>
</dbReference>
<dbReference type="RefSeq" id="WP_200276564.1">
    <property type="nucleotide sequence ID" value="NZ_JAENII010000002.1"/>
</dbReference>
<keyword evidence="3" id="KW-1185">Reference proteome</keyword>
<gene>
    <name evidence="2" type="ORF">JIN81_03870</name>
</gene>
<evidence type="ECO:0000313" key="3">
    <source>
        <dbReference type="Proteomes" id="UP000658278"/>
    </source>
</evidence>
<dbReference type="InterPro" id="IPR053161">
    <property type="entry name" value="Ulvan_degrading_GH"/>
</dbReference>
<comment type="caution">
    <text evidence="2">The sequence shown here is derived from an EMBL/GenBank/DDBJ whole genome shotgun (WGS) entry which is preliminary data.</text>
</comment>
<keyword evidence="1" id="KW-0732">Signal</keyword>
<dbReference type="InterPro" id="IPR008979">
    <property type="entry name" value="Galactose-bd-like_sf"/>
</dbReference>
<organism evidence="2 3">
    <name type="scientific">Haloferula rosea</name>
    <dbReference type="NCBI Taxonomy" id="490093"/>
    <lineage>
        <taxon>Bacteria</taxon>
        <taxon>Pseudomonadati</taxon>
        <taxon>Verrucomicrobiota</taxon>
        <taxon>Verrucomicrobiia</taxon>
        <taxon>Verrucomicrobiales</taxon>
        <taxon>Verrucomicrobiaceae</taxon>
        <taxon>Haloferula</taxon>
    </lineage>
</organism>
<dbReference type="EMBL" id="JAENII010000002">
    <property type="protein sequence ID" value="MBK1826143.1"/>
    <property type="molecule type" value="Genomic_DNA"/>
</dbReference>
<sequence length="818" mass="89281">MARLLHLILLIGCLASVTPAAGDDTKWPEPDADSRPWLRWWWPSDLSCPEEPDDELKEIAAHGFGGVEVLPLGAEGDTLWPGPGWAPRASATASLAEELGLGFDLATFAGRRPLAFGAEDAGRQWFPYAATARGGPLRLELPEGIAHCLAAWPPQGQPIDLLEAIDPETKELVWDAPAGSWRIYGLFDEPASPALDPFSPVAIKDALASFDLSLADYEGPFPRSRPLERTGAEYSDWTHQFFERFLALRGYDLREQLPALLGDGPGGVIQRVRCDYRETLSDLYRVSLETWQDHTRNQGSLTRTLLHAQPGHPLELHGVADFPGVAGIPVLDPELHLAASAAHLTMKPLVVATYTPDPSSTTTPADIKRHLDDLWLQGANHIMLDGRSSLLDPSQGELLLDDPGGLWGNLQPLSDYITRCQSILQLGAPDPDLLLYYPAHDFWSERGGIPSEPAARREWLRPTGYQRAFEGLSERGVTFDTTSDRLLEQAEVIGDGLILIAGLTYKGLILPEVRRLPEQTAVKLLELARRGARISALGELPQDVPGFPNPDIRRGTLIQAFQQLPDASTLESDDLDELIDHLRIQPEPMAKLGLRHIRRSHPEGSHYFIVNTGTTTVDSPVRLSRPAESVVKLDPRDHQTSGIAPRGASDDGALIHLHLEPGESIVLRTFRERTATGPEWAGPGPATHERLMGGTWRIQLNDLPPIESPILGSWRTLSSAPSGSHSQTATYTIEFEATEPGVGVIDLGTVAHTARVRVNGQQLGTSFAPPHRLNAASLIKKGRNQLEIEVTSLADHDLPAGLLGPVRLITPSSTRDSP</sequence>
<name>A0A934VAC0_9BACT</name>
<protein>
    <recommendedName>
        <fullName evidence="4">Glycosyl hydrolases family 2 sugar binding domain-containing protein</fullName>
    </recommendedName>
</protein>
<accession>A0A934VAC0</accession>
<dbReference type="Gene3D" id="2.60.120.260">
    <property type="entry name" value="Galactose-binding domain-like"/>
    <property type="match status" value="1"/>
</dbReference>
<dbReference type="Proteomes" id="UP000658278">
    <property type="component" value="Unassembled WGS sequence"/>
</dbReference>
<evidence type="ECO:0000256" key="1">
    <source>
        <dbReference type="SAM" id="SignalP"/>
    </source>
</evidence>
<proteinExistence type="predicted"/>
<evidence type="ECO:0000313" key="2">
    <source>
        <dbReference type="EMBL" id="MBK1826143.1"/>
    </source>
</evidence>
<reference evidence="2" key="1">
    <citation type="submission" date="2021-01" db="EMBL/GenBank/DDBJ databases">
        <title>Modified the classification status of verrucomicrobia.</title>
        <authorList>
            <person name="Feng X."/>
        </authorList>
    </citation>
    <scope>NUCLEOTIDE SEQUENCE</scope>
    <source>
        <strain evidence="2">KCTC 22201</strain>
    </source>
</reference>
<feature type="signal peptide" evidence="1">
    <location>
        <begin position="1"/>
        <end position="22"/>
    </location>
</feature>
<dbReference type="PANTHER" id="PTHR36848">
    <property type="entry name" value="DNA-BINDING PROTEIN (PUTATIVE SECRETED PROTEIN)-RELATED"/>
    <property type="match status" value="1"/>
</dbReference>
<feature type="chain" id="PRO_5037462783" description="Glycosyl hydrolases family 2 sugar binding domain-containing protein" evidence="1">
    <location>
        <begin position="23"/>
        <end position="818"/>
    </location>
</feature>
<dbReference type="PANTHER" id="PTHR36848:SF2">
    <property type="entry name" value="SECRETED PROTEIN"/>
    <property type="match status" value="1"/>
</dbReference>
<evidence type="ECO:0008006" key="4">
    <source>
        <dbReference type="Google" id="ProtNLM"/>
    </source>
</evidence>
<dbReference type="AlphaFoldDB" id="A0A934VAC0"/>